<gene>
    <name evidence="1" type="ORF">LCGC14_0290480</name>
</gene>
<organism evidence="1">
    <name type="scientific">marine sediment metagenome</name>
    <dbReference type="NCBI Taxonomy" id="412755"/>
    <lineage>
        <taxon>unclassified sequences</taxon>
        <taxon>metagenomes</taxon>
        <taxon>ecological metagenomes</taxon>
    </lineage>
</organism>
<proteinExistence type="predicted"/>
<evidence type="ECO:0008006" key="2">
    <source>
        <dbReference type="Google" id="ProtNLM"/>
    </source>
</evidence>
<dbReference type="AlphaFoldDB" id="A0A0F9TY33"/>
<dbReference type="EMBL" id="LAZR01000173">
    <property type="protein sequence ID" value="KKN84234.1"/>
    <property type="molecule type" value="Genomic_DNA"/>
</dbReference>
<name>A0A0F9TY33_9ZZZZ</name>
<protein>
    <recommendedName>
        <fullName evidence="2">Antitoxin SocA-like Panacea domain-containing protein</fullName>
    </recommendedName>
</protein>
<comment type="caution">
    <text evidence="1">The sequence shown here is derived from an EMBL/GenBank/DDBJ whole genome shotgun (WGS) entry which is preliminary data.</text>
</comment>
<sequence>MSKINPDFLKVIAILSNCKIEIKNPKPAKNFQTRLIIQKIIFLSKMLGINLRSYNFSLYKNGPYSPSLTADYYENNESIAALETSYHLTPNEQEIVGKIKNVILEHPLNIYNQADLLEAVSTAYYIKHYNEDILDDDLFGQTKDEKPFISVKIITIAINIVKKLRFKPEYLTNEIQDELDLWDKAED</sequence>
<evidence type="ECO:0000313" key="1">
    <source>
        <dbReference type="EMBL" id="KKN84234.1"/>
    </source>
</evidence>
<accession>A0A0F9TY33</accession>
<reference evidence="1" key="1">
    <citation type="journal article" date="2015" name="Nature">
        <title>Complex archaea that bridge the gap between prokaryotes and eukaryotes.</title>
        <authorList>
            <person name="Spang A."/>
            <person name="Saw J.H."/>
            <person name="Jorgensen S.L."/>
            <person name="Zaremba-Niedzwiedzka K."/>
            <person name="Martijn J."/>
            <person name="Lind A.E."/>
            <person name="van Eijk R."/>
            <person name="Schleper C."/>
            <person name="Guy L."/>
            <person name="Ettema T.J."/>
        </authorList>
    </citation>
    <scope>NUCLEOTIDE SEQUENCE</scope>
</reference>